<name>A0A5N5T0Z7_9CRUS</name>
<sequence>MDIKSEIEIKVEHFESTEDVRNNGQIIEKVSLLEETQKKNFYSNIKVKDEIEIKDEPLDTNEDYNENGEDFDHASGEDLDHASEFG</sequence>
<feature type="compositionally biased region" description="Basic and acidic residues" evidence="1">
    <location>
        <begin position="70"/>
        <end position="86"/>
    </location>
</feature>
<comment type="caution">
    <text evidence="2">The sequence shown here is derived from an EMBL/GenBank/DDBJ whole genome shotgun (WGS) entry which is preliminary data.</text>
</comment>
<feature type="non-terminal residue" evidence="2">
    <location>
        <position position="86"/>
    </location>
</feature>
<proteinExistence type="predicted"/>
<evidence type="ECO:0000313" key="2">
    <source>
        <dbReference type="EMBL" id="KAB7499847.1"/>
    </source>
</evidence>
<protein>
    <submittedName>
        <fullName evidence="2">Uncharacterized protein</fullName>
    </submittedName>
</protein>
<reference evidence="2 3" key="1">
    <citation type="journal article" date="2019" name="PLoS Biol.">
        <title>Sex chromosomes control vertical transmission of feminizing Wolbachia symbionts in an isopod.</title>
        <authorList>
            <person name="Becking T."/>
            <person name="Chebbi M.A."/>
            <person name="Giraud I."/>
            <person name="Moumen B."/>
            <person name="Laverre T."/>
            <person name="Caubet Y."/>
            <person name="Peccoud J."/>
            <person name="Gilbert C."/>
            <person name="Cordaux R."/>
        </authorList>
    </citation>
    <scope>NUCLEOTIDE SEQUENCE [LARGE SCALE GENOMIC DNA]</scope>
    <source>
        <strain evidence="2">ANa2</strain>
        <tissue evidence="2">Whole body excluding digestive tract and cuticle</tissue>
    </source>
</reference>
<evidence type="ECO:0000313" key="3">
    <source>
        <dbReference type="Proteomes" id="UP000326759"/>
    </source>
</evidence>
<organism evidence="2 3">
    <name type="scientific">Armadillidium nasatum</name>
    <dbReference type="NCBI Taxonomy" id="96803"/>
    <lineage>
        <taxon>Eukaryota</taxon>
        <taxon>Metazoa</taxon>
        <taxon>Ecdysozoa</taxon>
        <taxon>Arthropoda</taxon>
        <taxon>Crustacea</taxon>
        <taxon>Multicrustacea</taxon>
        <taxon>Malacostraca</taxon>
        <taxon>Eumalacostraca</taxon>
        <taxon>Peracarida</taxon>
        <taxon>Isopoda</taxon>
        <taxon>Oniscidea</taxon>
        <taxon>Crinocheta</taxon>
        <taxon>Armadillidiidae</taxon>
        <taxon>Armadillidium</taxon>
    </lineage>
</organism>
<dbReference type="Proteomes" id="UP000326759">
    <property type="component" value="Unassembled WGS sequence"/>
</dbReference>
<dbReference type="AlphaFoldDB" id="A0A5N5T0Z7"/>
<accession>A0A5N5T0Z7</accession>
<evidence type="ECO:0000256" key="1">
    <source>
        <dbReference type="SAM" id="MobiDB-lite"/>
    </source>
</evidence>
<feature type="region of interest" description="Disordered" evidence="1">
    <location>
        <begin position="55"/>
        <end position="86"/>
    </location>
</feature>
<dbReference type="EMBL" id="SEYY01016325">
    <property type="protein sequence ID" value="KAB7499847.1"/>
    <property type="molecule type" value="Genomic_DNA"/>
</dbReference>
<gene>
    <name evidence="2" type="ORF">Anas_12983</name>
</gene>
<keyword evidence="3" id="KW-1185">Reference proteome</keyword>
<feature type="compositionally biased region" description="Acidic residues" evidence="1">
    <location>
        <begin position="58"/>
        <end position="69"/>
    </location>
</feature>